<reference evidence="3" key="1">
    <citation type="journal article" date="2019" name="Int. J. Syst. Evol. Microbiol.">
        <title>The Global Catalogue of Microorganisms (GCM) 10K type strain sequencing project: providing services to taxonomists for standard genome sequencing and annotation.</title>
        <authorList>
            <consortium name="The Broad Institute Genomics Platform"/>
            <consortium name="The Broad Institute Genome Sequencing Center for Infectious Disease"/>
            <person name="Wu L."/>
            <person name="Ma J."/>
        </authorList>
    </citation>
    <scope>NUCLEOTIDE SEQUENCE [LARGE SCALE GENOMIC DNA]</scope>
    <source>
        <strain evidence="3">CECT 8570</strain>
    </source>
</reference>
<dbReference type="PANTHER" id="PTHR43283:SF7">
    <property type="entry name" value="BETA-LACTAMASE-RELATED DOMAIN-CONTAINING PROTEIN"/>
    <property type="match status" value="1"/>
</dbReference>
<dbReference type="InterPro" id="IPR050789">
    <property type="entry name" value="Diverse_Enzym_Activities"/>
</dbReference>
<evidence type="ECO:0000313" key="2">
    <source>
        <dbReference type="EMBL" id="MFC4361845.1"/>
    </source>
</evidence>
<evidence type="ECO:0000313" key="3">
    <source>
        <dbReference type="Proteomes" id="UP001595840"/>
    </source>
</evidence>
<dbReference type="InterPro" id="IPR001466">
    <property type="entry name" value="Beta-lactam-related"/>
</dbReference>
<dbReference type="SUPFAM" id="SSF56601">
    <property type="entry name" value="beta-lactamase/transpeptidase-like"/>
    <property type="match status" value="1"/>
</dbReference>
<dbReference type="EMBL" id="JBHSCX010000004">
    <property type="protein sequence ID" value="MFC4361845.1"/>
    <property type="molecule type" value="Genomic_DNA"/>
</dbReference>
<evidence type="ECO:0000259" key="1">
    <source>
        <dbReference type="Pfam" id="PF00144"/>
    </source>
</evidence>
<keyword evidence="2" id="KW-0378">Hydrolase</keyword>
<keyword evidence="3" id="KW-1185">Reference proteome</keyword>
<proteinExistence type="predicted"/>
<gene>
    <name evidence="2" type="ORF">ACFOX3_05995</name>
</gene>
<sequence>MKKVALALSALVVVLLLTGIFWLGPSYIIAAPKVATGMGAKLACSSKYVSGLTEQQAKVDLTSYSPLLAELNVDFDDQTQSVTTSFYGFQARASFHPGLGCAIDFTGVNARDSVVVPELAPAAGAWPLGSEVNTIEPDLQAVLDQMLIDDNAVGLESRALLLVQGDHIVAESYAPGIGPASQLLGWSMGKSVTAIAIGRLIYEERLGLEETDLFSEWRNDQRKKISVQHLLTMTDGLDFDEIYAPGKDVTSMLFTEPNSASFALQSPALYQPGSHFNYSSGSANILSALVQQRSGATLQTNVSFLDEHLYRPLGLTHALFESDAGGTLVGSSYFYASARDWARIGLLMLNRGEINGQRLLSKEFVDMASSPNGSENEKAYGFQFWLNAGDASLRWPNVPEDAYAAMGNRSQIVMIMPSDNLVFVRLGWTNGDYPTDANIAKVVAAARKH</sequence>
<protein>
    <submittedName>
        <fullName evidence="2">Serine hydrolase domain-containing protein</fullName>
        <ecNumber evidence="2">3.-.-.-</ecNumber>
    </submittedName>
</protein>
<feature type="domain" description="Beta-lactamase-related" evidence="1">
    <location>
        <begin position="159"/>
        <end position="438"/>
    </location>
</feature>
<dbReference type="Gene3D" id="3.40.710.10">
    <property type="entry name" value="DD-peptidase/beta-lactamase superfamily"/>
    <property type="match status" value="1"/>
</dbReference>
<organism evidence="2 3">
    <name type="scientific">Simiduia curdlanivorans</name>
    <dbReference type="NCBI Taxonomy" id="1492769"/>
    <lineage>
        <taxon>Bacteria</taxon>
        <taxon>Pseudomonadati</taxon>
        <taxon>Pseudomonadota</taxon>
        <taxon>Gammaproteobacteria</taxon>
        <taxon>Cellvibrionales</taxon>
        <taxon>Cellvibrionaceae</taxon>
        <taxon>Simiduia</taxon>
    </lineage>
</organism>
<name>A0ABV8V3M7_9GAMM</name>
<dbReference type="Pfam" id="PF00144">
    <property type="entry name" value="Beta-lactamase"/>
    <property type="match status" value="1"/>
</dbReference>
<dbReference type="RefSeq" id="WP_290263904.1">
    <property type="nucleotide sequence ID" value="NZ_JAUFQG010000006.1"/>
</dbReference>
<dbReference type="GO" id="GO:0016787">
    <property type="term" value="F:hydrolase activity"/>
    <property type="evidence" value="ECO:0007669"/>
    <property type="project" value="UniProtKB-KW"/>
</dbReference>
<comment type="caution">
    <text evidence="2">The sequence shown here is derived from an EMBL/GenBank/DDBJ whole genome shotgun (WGS) entry which is preliminary data.</text>
</comment>
<accession>A0ABV8V3M7</accession>
<dbReference type="PANTHER" id="PTHR43283">
    <property type="entry name" value="BETA-LACTAMASE-RELATED"/>
    <property type="match status" value="1"/>
</dbReference>
<dbReference type="InterPro" id="IPR012338">
    <property type="entry name" value="Beta-lactam/transpept-like"/>
</dbReference>
<dbReference type="EC" id="3.-.-.-" evidence="2"/>
<dbReference type="Proteomes" id="UP001595840">
    <property type="component" value="Unassembled WGS sequence"/>
</dbReference>